<dbReference type="PRINTS" id="PR00080">
    <property type="entry name" value="SDRFAMILY"/>
</dbReference>
<accession>A0A0H5R5B5</accession>
<reference evidence="5" key="1">
    <citation type="submission" date="2015-04" db="EMBL/GenBank/DDBJ databases">
        <title>The genome sequence of the plant pathogenic Rhizarian Plasmodiophora brassicae reveals insights in its biotrophic life cycle and the origin of chitin synthesis.</title>
        <authorList>
            <person name="Schwelm A."/>
            <person name="Fogelqvist J."/>
            <person name="Knaust A."/>
            <person name="Julke S."/>
            <person name="Lilja T."/>
            <person name="Dhandapani V."/>
            <person name="Bonilla-Rosso G."/>
            <person name="Karlsson M."/>
            <person name="Shevchenko A."/>
            <person name="Choi S.R."/>
            <person name="Kim H.G."/>
            <person name="Park J.Y."/>
            <person name="Lim Y.P."/>
            <person name="Ludwig-Muller J."/>
            <person name="Dixelius C."/>
        </authorList>
    </citation>
    <scope>NUCLEOTIDE SEQUENCE</scope>
    <source>
        <tissue evidence="5">Potato root galls</tissue>
    </source>
</reference>
<dbReference type="GO" id="GO:0016616">
    <property type="term" value="F:oxidoreductase activity, acting on the CH-OH group of donors, NAD or NADP as acceptor"/>
    <property type="evidence" value="ECO:0007669"/>
    <property type="project" value="InterPro"/>
</dbReference>
<dbReference type="InterPro" id="IPR002347">
    <property type="entry name" value="SDR_fam"/>
</dbReference>
<dbReference type="PANTHER" id="PTHR43963">
    <property type="entry name" value="CARBONYL REDUCTASE 1-RELATED"/>
    <property type="match status" value="1"/>
</dbReference>
<dbReference type="AlphaFoldDB" id="A0A0H5R5B5"/>
<dbReference type="EMBL" id="HACM01008881">
    <property type="protein sequence ID" value="CRZ09323.1"/>
    <property type="molecule type" value="Transcribed_RNA"/>
</dbReference>
<organism evidence="5">
    <name type="scientific">Spongospora subterranea</name>
    <dbReference type="NCBI Taxonomy" id="70186"/>
    <lineage>
        <taxon>Eukaryota</taxon>
        <taxon>Sar</taxon>
        <taxon>Rhizaria</taxon>
        <taxon>Endomyxa</taxon>
        <taxon>Phytomyxea</taxon>
        <taxon>Plasmodiophorida</taxon>
        <taxon>Plasmodiophoridae</taxon>
        <taxon>Spongospora</taxon>
    </lineage>
</organism>
<dbReference type="Pfam" id="PF00106">
    <property type="entry name" value="adh_short"/>
    <property type="match status" value="2"/>
</dbReference>
<keyword evidence="2" id="KW-0521">NADP</keyword>
<sequence>MMSGKVAFVTGGNKGIGLAIVRGLAKRHPDWTVLLGSRNKQAGEEVVAGLKKEGLSNVNPVVVDVCDHGSIQNAKKTVEQKYKYVDVLVNNAGIAWKGDAFSEEVAAKTIATNYYGVLNVTNAFLPIMRKPGARIVNVSSTMSCNALSGCQKSLQDQFLDPNLTIDKLSKLLEQFIHDVKDTTWSEKGWPKSCYGVSKIGVSMLTRIMARDQDKSQILINCCCPGWVRTDMTGPQAHLTPDEGAVTPLLLCDLPDDQPTGKLWYQEKVRDWM</sequence>
<dbReference type="CDD" id="cd05324">
    <property type="entry name" value="carb_red_PTCR-like_SDR_c"/>
    <property type="match status" value="1"/>
</dbReference>
<dbReference type="PROSITE" id="PS00061">
    <property type="entry name" value="ADH_SHORT"/>
    <property type="match status" value="1"/>
</dbReference>
<dbReference type="Gene3D" id="3.40.50.720">
    <property type="entry name" value="NAD(P)-binding Rossmann-like Domain"/>
    <property type="match status" value="1"/>
</dbReference>
<dbReference type="InterPro" id="IPR036291">
    <property type="entry name" value="NAD(P)-bd_dom_sf"/>
</dbReference>
<dbReference type="PANTHER" id="PTHR43963:SF6">
    <property type="entry name" value="CHAIN DEHYDROGENASE FAMILY PROTEIN, PUTATIVE (AFU_ORTHOLOGUE AFUA_3G15350)-RELATED"/>
    <property type="match status" value="1"/>
</dbReference>
<dbReference type="PRINTS" id="PR00081">
    <property type="entry name" value="GDHRDH"/>
</dbReference>
<proteinExistence type="inferred from homology"/>
<evidence type="ECO:0000256" key="1">
    <source>
        <dbReference type="ARBA" id="ARBA00006484"/>
    </source>
</evidence>
<evidence type="ECO:0000256" key="2">
    <source>
        <dbReference type="ARBA" id="ARBA00022857"/>
    </source>
</evidence>
<evidence type="ECO:0000256" key="4">
    <source>
        <dbReference type="RuleBase" id="RU000363"/>
    </source>
</evidence>
<name>A0A0H5R5B5_9EUKA</name>
<evidence type="ECO:0000313" key="5">
    <source>
        <dbReference type="EMBL" id="CRZ09323.1"/>
    </source>
</evidence>
<dbReference type="SUPFAM" id="SSF51735">
    <property type="entry name" value="NAD(P)-binding Rossmann-fold domains"/>
    <property type="match status" value="1"/>
</dbReference>
<dbReference type="InterPro" id="IPR020904">
    <property type="entry name" value="Sc_DH/Rdtase_CS"/>
</dbReference>
<keyword evidence="3" id="KW-0560">Oxidoreductase</keyword>
<comment type="similarity">
    <text evidence="1 4">Belongs to the short-chain dehydrogenases/reductases (SDR) family.</text>
</comment>
<evidence type="ECO:0000256" key="3">
    <source>
        <dbReference type="ARBA" id="ARBA00023002"/>
    </source>
</evidence>
<dbReference type="InterPro" id="IPR045313">
    <property type="entry name" value="CBR1-like"/>
</dbReference>
<protein>
    <submittedName>
        <fullName evidence="5">Uncharacterized protein</fullName>
    </submittedName>
</protein>